<dbReference type="FunFam" id="3.40.50.2000:FF:000060">
    <property type="entry name" value="Glycosyltransferase"/>
    <property type="match status" value="1"/>
</dbReference>
<dbReference type="GO" id="GO:0035251">
    <property type="term" value="F:UDP-glucosyltransferase activity"/>
    <property type="evidence" value="ECO:0007669"/>
    <property type="project" value="InterPro"/>
</dbReference>
<evidence type="ECO:0000313" key="6">
    <source>
        <dbReference type="EMBL" id="KAK4752463.1"/>
    </source>
</evidence>
<comment type="caution">
    <text evidence="6">The sequence shown here is derived from an EMBL/GenBank/DDBJ whole genome shotgun (WGS) entry which is preliminary data.</text>
</comment>
<evidence type="ECO:0000256" key="3">
    <source>
        <dbReference type="ARBA" id="ARBA00022679"/>
    </source>
</evidence>
<evidence type="ECO:0000313" key="7">
    <source>
        <dbReference type="Proteomes" id="UP001345219"/>
    </source>
</evidence>
<keyword evidence="7" id="KW-1185">Reference proteome</keyword>
<organism evidence="6 7">
    <name type="scientific">Trapa incisa</name>
    <dbReference type="NCBI Taxonomy" id="236973"/>
    <lineage>
        <taxon>Eukaryota</taxon>
        <taxon>Viridiplantae</taxon>
        <taxon>Streptophyta</taxon>
        <taxon>Embryophyta</taxon>
        <taxon>Tracheophyta</taxon>
        <taxon>Spermatophyta</taxon>
        <taxon>Magnoliopsida</taxon>
        <taxon>eudicotyledons</taxon>
        <taxon>Gunneridae</taxon>
        <taxon>Pentapetalae</taxon>
        <taxon>rosids</taxon>
        <taxon>malvids</taxon>
        <taxon>Myrtales</taxon>
        <taxon>Lythraceae</taxon>
        <taxon>Trapa</taxon>
    </lineage>
</organism>
<dbReference type="PANTHER" id="PTHR48048">
    <property type="entry name" value="GLYCOSYLTRANSFERASE"/>
    <property type="match status" value="1"/>
</dbReference>
<accession>A0AAN7PRF1</accession>
<gene>
    <name evidence="6" type="ORF">SAY87_021261</name>
</gene>
<dbReference type="Proteomes" id="UP001345219">
    <property type="component" value="Chromosome 16"/>
</dbReference>
<evidence type="ECO:0000256" key="2">
    <source>
        <dbReference type="ARBA" id="ARBA00022676"/>
    </source>
</evidence>
<dbReference type="InterPro" id="IPR050481">
    <property type="entry name" value="UDP-glycosyltransf_plant"/>
</dbReference>
<dbReference type="EMBL" id="JAXIOK010000016">
    <property type="protein sequence ID" value="KAK4752463.1"/>
    <property type="molecule type" value="Genomic_DNA"/>
</dbReference>
<dbReference type="Pfam" id="PF00201">
    <property type="entry name" value="UDPGT"/>
    <property type="match status" value="1"/>
</dbReference>
<sequence>MTTSHDYGAESFTAPHIALFPNAGMGHLMPYLRLATTLLGRRCRVTLITPSPTLTAAESAVTASFLLSYPEVSHHELRLIPDDDNTTSGNPYFLRFGRIARSIYLIRPLLSSVSPPLSAVVSDLLAASQAGPILADLGLPLYILWTSSAKLTALVDNLSSDPSRFNSSLSQVDFPANLGIPPLPIESVPPPFFSPDHILTHMLVTNARALHLAKGILINTFEGLEHETLKALNHSRIENGMPPLLAIGPLELCRMEPPKTTTPAQAGDYKRWLDCQPADSVVYVCFGSKDPIEVAQIQELGKGLMMSGVRFLWAVKSRELSDKADGVRELLGDSIGEDIVGRGRGMVVSEWVDQDEILGSPAVGGFVSHCGWNSVAEAAAAGVPVLAWPQNGDQGVNAHVVEESGLGIFPKNWGIGNGHRNGPVKGEEIGEKIRDFMKNEGLRARARRIGEAAEVAVGVGGSSHATLTGVLREMARRPPDAVTVTVSRILRYSIPVSA</sequence>
<dbReference type="CDD" id="cd03784">
    <property type="entry name" value="GT1_Gtf-like"/>
    <property type="match status" value="1"/>
</dbReference>
<dbReference type="InterPro" id="IPR035595">
    <property type="entry name" value="UDP_glycos_trans_CS"/>
</dbReference>
<evidence type="ECO:0000256" key="1">
    <source>
        <dbReference type="ARBA" id="ARBA00009995"/>
    </source>
</evidence>
<protein>
    <recommendedName>
        <fullName evidence="5">Glycosyltransferase</fullName>
        <ecNumber evidence="5">2.4.1.-</ecNumber>
    </recommendedName>
</protein>
<comment type="similarity">
    <text evidence="1 4">Belongs to the UDP-glycosyltransferase family.</text>
</comment>
<name>A0AAN7PRF1_9MYRT</name>
<dbReference type="Gene3D" id="3.40.50.2000">
    <property type="entry name" value="Glycogen Phosphorylase B"/>
    <property type="match status" value="2"/>
</dbReference>
<evidence type="ECO:0000256" key="5">
    <source>
        <dbReference type="RuleBase" id="RU362057"/>
    </source>
</evidence>
<dbReference type="PROSITE" id="PS00375">
    <property type="entry name" value="UDPGT"/>
    <property type="match status" value="1"/>
</dbReference>
<dbReference type="SUPFAM" id="SSF53756">
    <property type="entry name" value="UDP-Glycosyltransferase/glycogen phosphorylase"/>
    <property type="match status" value="1"/>
</dbReference>
<dbReference type="PANTHER" id="PTHR48048:SF76">
    <property type="entry name" value="UDP-GLYCOSYLTRANSFERASE 708D1-LIKE"/>
    <property type="match status" value="1"/>
</dbReference>
<evidence type="ECO:0000256" key="4">
    <source>
        <dbReference type="RuleBase" id="RU003718"/>
    </source>
</evidence>
<dbReference type="InterPro" id="IPR002213">
    <property type="entry name" value="UDP_glucos_trans"/>
</dbReference>
<dbReference type="EC" id="2.4.1.-" evidence="5"/>
<dbReference type="AlphaFoldDB" id="A0AAN7PRF1"/>
<proteinExistence type="inferred from homology"/>
<keyword evidence="3 4" id="KW-0808">Transferase</keyword>
<keyword evidence="2 4" id="KW-0328">Glycosyltransferase</keyword>
<reference evidence="6 7" key="1">
    <citation type="journal article" date="2023" name="Hortic Res">
        <title>Pangenome of water caltrop reveals structural variations and asymmetric subgenome divergence after allopolyploidization.</title>
        <authorList>
            <person name="Zhang X."/>
            <person name="Chen Y."/>
            <person name="Wang L."/>
            <person name="Yuan Y."/>
            <person name="Fang M."/>
            <person name="Shi L."/>
            <person name="Lu R."/>
            <person name="Comes H.P."/>
            <person name="Ma Y."/>
            <person name="Chen Y."/>
            <person name="Huang G."/>
            <person name="Zhou Y."/>
            <person name="Zheng Z."/>
            <person name="Qiu Y."/>
        </authorList>
    </citation>
    <scope>NUCLEOTIDE SEQUENCE [LARGE SCALE GENOMIC DNA]</scope>
    <source>
        <tissue evidence="6">Roots</tissue>
    </source>
</reference>